<dbReference type="GO" id="GO:0016787">
    <property type="term" value="F:hydrolase activity"/>
    <property type="evidence" value="ECO:0007669"/>
    <property type="project" value="UniProtKB-KW"/>
</dbReference>
<dbReference type="Proteomes" id="UP000274909">
    <property type="component" value="Unassembled WGS sequence"/>
</dbReference>
<dbReference type="InterPro" id="IPR050228">
    <property type="entry name" value="Carboxylesterase_BioH"/>
</dbReference>
<name>A0A3S0VI27_9MICO</name>
<dbReference type="Pfam" id="PF12697">
    <property type="entry name" value="Abhydrolase_6"/>
    <property type="match status" value="1"/>
</dbReference>
<dbReference type="AlphaFoldDB" id="A0A3S0VI27"/>
<evidence type="ECO:0000313" key="4">
    <source>
        <dbReference type="Proteomes" id="UP000274909"/>
    </source>
</evidence>
<keyword evidence="4" id="KW-1185">Reference proteome</keyword>
<evidence type="ECO:0000313" key="3">
    <source>
        <dbReference type="EMBL" id="RUR02996.1"/>
    </source>
</evidence>
<evidence type="ECO:0000259" key="2">
    <source>
        <dbReference type="Pfam" id="PF12697"/>
    </source>
</evidence>
<accession>A0A3S0VI27</accession>
<feature type="region of interest" description="Disordered" evidence="1">
    <location>
        <begin position="25"/>
        <end position="63"/>
    </location>
</feature>
<reference evidence="3 4" key="1">
    <citation type="submission" date="2018-12" db="EMBL/GenBank/DDBJ databases">
        <authorList>
            <person name="Li F."/>
        </authorList>
    </citation>
    <scope>NUCLEOTIDE SEQUENCE [LARGE SCALE GENOMIC DNA]</scope>
    <source>
        <strain evidence="3 4">EGI 6500705</strain>
    </source>
</reference>
<dbReference type="SUPFAM" id="SSF53474">
    <property type="entry name" value="alpha/beta-Hydrolases"/>
    <property type="match status" value="1"/>
</dbReference>
<dbReference type="EMBL" id="RZGZ01000001">
    <property type="protein sequence ID" value="RUR02996.1"/>
    <property type="molecule type" value="Genomic_DNA"/>
</dbReference>
<dbReference type="InterPro" id="IPR000073">
    <property type="entry name" value="AB_hydrolase_1"/>
</dbReference>
<dbReference type="Gene3D" id="3.40.50.1820">
    <property type="entry name" value="alpha/beta hydrolase"/>
    <property type="match status" value="1"/>
</dbReference>
<sequence length="569" mass="60110">MVGAVARAAAPTTNCSAERAAEWRITNRPSTNRGTAEYTPRPSGLVARQPGSSRASRARRARREKAACATFRASRVTRVPEWQRSIPRPACDVACTGGHRTPERDPRPRLPSIGALLSSSPSSRTTAFALHALGSSARAFDGVAEAVADVLDVHAIDLPGFGDAAGMTGTSIPESVRHVERAIRRSGATRWILIGHSMGGKIASVVAARALAGESELFGLAGVVLLAASPPSPEPMEEERRRDMLSWAADGRLDADAARTFVDANVGARLHPDADALALDDVQRTSAAAWTAWLEDGSREDLTDAVGTLDLPALILAGGEDGDLGEDAQRRLNGSVYPRASVEALGGTGHLLPLERPLDVAHAVRDFWESTAGIGPAVPADVAAVIASPRTSARTRGLLARRAVADDPHATPAALTDVQLATLRVLADRIVPQDGAGIDIALRVDAQLAAGGGDGWRNADLPPDREAYATALDALAPLRTHSPREIDAVITRLAAGEYDEHDALSAAQFAAWFEDARVDLVRQWLAHPATMARIGFDGFANGGDDVFTGFAILGADEREDWEMLPVIAR</sequence>
<dbReference type="PANTHER" id="PTHR43194:SF2">
    <property type="entry name" value="PEROXISOMAL MEMBRANE PROTEIN LPX1"/>
    <property type="match status" value="1"/>
</dbReference>
<dbReference type="InterPro" id="IPR029058">
    <property type="entry name" value="AB_hydrolase_fold"/>
</dbReference>
<comment type="caution">
    <text evidence="3">The sequence shown here is derived from an EMBL/GenBank/DDBJ whole genome shotgun (WGS) entry which is preliminary data.</text>
</comment>
<keyword evidence="3" id="KW-0378">Hydrolase</keyword>
<evidence type="ECO:0000256" key="1">
    <source>
        <dbReference type="SAM" id="MobiDB-lite"/>
    </source>
</evidence>
<organism evidence="3 4">
    <name type="scientific">Labedella endophytica</name>
    <dbReference type="NCBI Taxonomy" id="1523160"/>
    <lineage>
        <taxon>Bacteria</taxon>
        <taxon>Bacillati</taxon>
        <taxon>Actinomycetota</taxon>
        <taxon>Actinomycetes</taxon>
        <taxon>Micrococcales</taxon>
        <taxon>Microbacteriaceae</taxon>
        <taxon>Labedella</taxon>
    </lineage>
</organism>
<dbReference type="PANTHER" id="PTHR43194">
    <property type="entry name" value="HYDROLASE ALPHA/BETA FOLD FAMILY"/>
    <property type="match status" value="1"/>
</dbReference>
<feature type="domain" description="AB hydrolase-1" evidence="2">
    <location>
        <begin position="130"/>
        <end position="362"/>
    </location>
</feature>
<protein>
    <submittedName>
        <fullName evidence="3">Alpha/beta hydrolase</fullName>
    </submittedName>
</protein>
<proteinExistence type="predicted"/>
<dbReference type="OrthoDB" id="63962at2"/>
<gene>
    <name evidence="3" type="ORF">ELQ94_00030</name>
</gene>